<evidence type="ECO:0000313" key="1">
    <source>
        <dbReference type="EMBL" id="EDO48342.1"/>
    </source>
</evidence>
<organism evidence="1 2">
    <name type="scientific">Nematostella vectensis</name>
    <name type="common">Starlet sea anemone</name>
    <dbReference type="NCBI Taxonomy" id="45351"/>
    <lineage>
        <taxon>Eukaryota</taxon>
        <taxon>Metazoa</taxon>
        <taxon>Cnidaria</taxon>
        <taxon>Anthozoa</taxon>
        <taxon>Hexacorallia</taxon>
        <taxon>Actiniaria</taxon>
        <taxon>Edwardsiidae</taxon>
        <taxon>Nematostella</taxon>
    </lineage>
</organism>
<gene>
    <name evidence="1" type="ORF">NEMVEDRAFT_v1g238817</name>
</gene>
<accession>A7RJV8</accession>
<name>A7RJV8_NEMVE</name>
<dbReference type="InParanoid" id="A7RJV8"/>
<evidence type="ECO:0000313" key="2">
    <source>
        <dbReference type="Proteomes" id="UP000001593"/>
    </source>
</evidence>
<proteinExistence type="predicted"/>
<dbReference type="HOGENOM" id="CLU_2029439_0_0_1"/>
<dbReference type="EMBL" id="DS469514">
    <property type="protein sequence ID" value="EDO48342.1"/>
    <property type="molecule type" value="Genomic_DNA"/>
</dbReference>
<dbReference type="AlphaFoldDB" id="A7RJV8"/>
<reference evidence="1 2" key="1">
    <citation type="journal article" date="2007" name="Science">
        <title>Sea anemone genome reveals ancestral eumetazoan gene repertoire and genomic organization.</title>
        <authorList>
            <person name="Putnam N.H."/>
            <person name="Srivastava M."/>
            <person name="Hellsten U."/>
            <person name="Dirks B."/>
            <person name="Chapman J."/>
            <person name="Salamov A."/>
            <person name="Terry A."/>
            <person name="Shapiro H."/>
            <person name="Lindquist E."/>
            <person name="Kapitonov V.V."/>
            <person name="Jurka J."/>
            <person name="Genikhovich G."/>
            <person name="Grigoriev I.V."/>
            <person name="Lucas S.M."/>
            <person name="Steele R.E."/>
            <person name="Finnerty J.R."/>
            <person name="Technau U."/>
            <person name="Martindale M.Q."/>
            <person name="Rokhsar D.S."/>
        </authorList>
    </citation>
    <scope>NUCLEOTIDE SEQUENCE [LARGE SCALE GENOMIC DNA]</scope>
    <source>
        <strain evidence="2">CH2 X CH6</strain>
    </source>
</reference>
<sequence>MDSSENEIVRPLKRFRKAKSKDEEEVALAQAVPASTRYKKKWCVNMFENWRADRVNKITAKESTIFNVRLFHLENLDSGWESMSAPSLNFWIGKFIQEAADKQDARRTNIEAIKNSETTDFLKLA</sequence>
<dbReference type="Proteomes" id="UP000001593">
    <property type="component" value="Unassembled WGS sequence"/>
</dbReference>
<protein>
    <submittedName>
        <fullName evidence="1">Uncharacterized protein</fullName>
    </submittedName>
</protein>
<keyword evidence="2" id="KW-1185">Reference proteome</keyword>